<dbReference type="EMBL" id="SPQT01000027">
    <property type="protein sequence ID" value="TFV42217.1"/>
    <property type="molecule type" value="Genomic_DNA"/>
</dbReference>
<keyword evidence="3" id="KW-1185">Reference proteome</keyword>
<protein>
    <submittedName>
        <fullName evidence="2">Uncharacterized protein</fullName>
    </submittedName>
</protein>
<organism evidence="2 3">
    <name type="scientific">Bradyrhizobium niftali</name>
    <dbReference type="NCBI Taxonomy" id="2560055"/>
    <lineage>
        <taxon>Bacteria</taxon>
        <taxon>Pseudomonadati</taxon>
        <taxon>Pseudomonadota</taxon>
        <taxon>Alphaproteobacteria</taxon>
        <taxon>Hyphomicrobiales</taxon>
        <taxon>Nitrobacteraceae</taxon>
        <taxon>Bradyrhizobium</taxon>
    </lineage>
</organism>
<comment type="caution">
    <text evidence="2">The sequence shown here is derived from an EMBL/GenBank/DDBJ whole genome shotgun (WGS) entry which is preliminary data.</text>
</comment>
<dbReference type="OrthoDB" id="1337547at28211"/>
<gene>
    <name evidence="2" type="ORF">E4K65_34875</name>
</gene>
<evidence type="ECO:0000313" key="3">
    <source>
        <dbReference type="Proteomes" id="UP000297966"/>
    </source>
</evidence>
<evidence type="ECO:0000256" key="1">
    <source>
        <dbReference type="SAM" id="MobiDB-lite"/>
    </source>
</evidence>
<dbReference type="Proteomes" id="UP000297966">
    <property type="component" value="Unassembled WGS sequence"/>
</dbReference>
<feature type="region of interest" description="Disordered" evidence="1">
    <location>
        <begin position="1"/>
        <end position="43"/>
    </location>
</feature>
<accession>A0A4Y9LHS9</accession>
<dbReference type="RefSeq" id="WP_135177990.1">
    <property type="nucleotide sequence ID" value="NZ_SPQT01000027.1"/>
</dbReference>
<feature type="compositionally biased region" description="Basic and acidic residues" evidence="1">
    <location>
        <begin position="18"/>
        <end position="43"/>
    </location>
</feature>
<sequence>MERDILTLVMPVGSQQGRGDELTIHDRQRTRSSGRDEHTTSHKKYDVQCIWSARAYMPIQKRYAGRMSTDGGSLAIGERSAA</sequence>
<reference evidence="2 3" key="1">
    <citation type="submission" date="2019-03" db="EMBL/GenBank/DDBJ databases">
        <title>Bradyrhizobium diversity isolated from nodules of Chamaecrista fasciculata.</title>
        <authorList>
            <person name="Klepa M.S."/>
            <person name="Urquiaga M.O."/>
            <person name="Hungria M."/>
            <person name="Delamuta J.R."/>
        </authorList>
    </citation>
    <scope>NUCLEOTIDE SEQUENCE [LARGE SCALE GENOMIC DNA]</scope>
    <source>
        <strain evidence="2 3">CNPSo 3448</strain>
    </source>
</reference>
<proteinExistence type="predicted"/>
<name>A0A4Y9LHS9_9BRAD</name>
<evidence type="ECO:0000313" key="2">
    <source>
        <dbReference type="EMBL" id="TFV42217.1"/>
    </source>
</evidence>
<dbReference type="AlphaFoldDB" id="A0A4Y9LHS9"/>